<dbReference type="InterPro" id="IPR008939">
    <property type="entry name" value="Lytic_TGlycosylase_superhlx_U"/>
</dbReference>
<evidence type="ECO:0000256" key="2">
    <source>
        <dbReference type="ARBA" id="ARBA00009387"/>
    </source>
</evidence>
<name>A0A1I4BP94_9HYPH</name>
<accession>A0A1I4BP94</accession>
<dbReference type="PROSITE" id="PS00922">
    <property type="entry name" value="TRANSGLYCOSYLASE"/>
    <property type="match status" value="1"/>
</dbReference>
<feature type="chain" id="PRO_5046805257" evidence="5">
    <location>
        <begin position="29"/>
        <end position="765"/>
    </location>
</feature>
<feature type="domain" description="Transglycosylase SLT" evidence="6">
    <location>
        <begin position="608"/>
        <end position="712"/>
    </location>
</feature>
<dbReference type="SUPFAM" id="SSF53955">
    <property type="entry name" value="Lysozyme-like"/>
    <property type="match status" value="1"/>
</dbReference>
<comment type="similarity">
    <text evidence="2">Belongs to the virb1 family.</text>
</comment>
<dbReference type="InterPro" id="IPR000189">
    <property type="entry name" value="Transglyc_AS"/>
</dbReference>
<evidence type="ECO:0000256" key="1">
    <source>
        <dbReference type="ARBA" id="ARBA00007734"/>
    </source>
</evidence>
<dbReference type="SUPFAM" id="SSF48435">
    <property type="entry name" value="Bacterial muramidases"/>
    <property type="match status" value="1"/>
</dbReference>
<comment type="caution">
    <text evidence="7">The sequence shown here is derived from an EMBL/GenBank/DDBJ whole genome shotgun (WGS) entry which is preliminary data.</text>
</comment>
<feature type="signal peptide" evidence="5">
    <location>
        <begin position="1"/>
        <end position="28"/>
    </location>
</feature>
<keyword evidence="8" id="KW-1185">Reference proteome</keyword>
<organism evidence="7 8">
    <name type="scientific">Pseudovibrio ascidiaceicola</name>
    <dbReference type="NCBI Taxonomy" id="285279"/>
    <lineage>
        <taxon>Bacteria</taxon>
        <taxon>Pseudomonadati</taxon>
        <taxon>Pseudomonadota</taxon>
        <taxon>Alphaproteobacteria</taxon>
        <taxon>Hyphomicrobiales</taxon>
        <taxon>Stappiaceae</taxon>
        <taxon>Pseudovibrio</taxon>
    </lineage>
</organism>
<dbReference type="Proteomes" id="UP000199598">
    <property type="component" value="Unassembled WGS sequence"/>
</dbReference>
<proteinExistence type="inferred from homology"/>
<protein>
    <submittedName>
        <fullName evidence="7">Soluble lytic murein transglycosylase</fullName>
    </submittedName>
</protein>
<evidence type="ECO:0000256" key="3">
    <source>
        <dbReference type="ARBA" id="ARBA00022729"/>
    </source>
</evidence>
<sequence length="765" mass="83958">MRIREFLLVSTRVSAFAIATTVSASAFSAVSSLNHSVIPAPNPAKVVRTVALSTQHAAAQSGSLAATPRSKPPVIGRGTAGGTKNSQLSSYAPAAPLNNGRTQISTRPSSPQNALEATAALTSSYPQGLSTAQATGSVEPLKTVLQHVKSGRLNEALRARNALPDNLDRRVADWFIMLRGGPKTPVTHIAQFAASAPHWPTAKVVRARGEAALAASNLTPSQIIAAFGSTVPETKDGKLVLAKAHLAKGNRTEAAKLIRPLWQKTVFETPEEAAIRSSFGSLLRQKDHRLRAEMLLYRDRARAAERLLSELSKDEQTYIKARIASIRKNGNALSKLKSVPRSMKSDSNYQFALIQHYRLQGDYDTAAKLMEAAPTNPTALLNGDDWWKQRRDISREMIEAGKPRLAYNIAAHHAAESPGMIVEAEFHAGWFALRYVGDPRLAEPHFKRIAKLGKTAQTLSRAYYWLGRTREALKDTEGAVDYYKQAGAFQTAYYGQLALAKLGINQMPLASLPDVTTADRAAFNQNELVQAIKRMDEAGLHNDTLLFYTHLARTLPTNGQIRLLTELAESRGIYQWATMVGRLAQAERVEAAPLAYPTNAIPRKTRITKGVEKPVVYAIARQESSFNPKARSSAGALGLLQLMPGTARDTARNLGVSYKKSRLTSDPAYNATLGAAFLGELVDEFGGSYILTFAAYNAGENKVKEWIERFGDPRNPKIDPIDWVESIPYGETRNYVQRITENLQVYRYKLENKPLTITQDLTRGY</sequence>
<evidence type="ECO:0000313" key="8">
    <source>
        <dbReference type="Proteomes" id="UP000199598"/>
    </source>
</evidence>
<dbReference type="Gene3D" id="1.10.530.10">
    <property type="match status" value="1"/>
</dbReference>
<dbReference type="InterPro" id="IPR008258">
    <property type="entry name" value="Transglycosylase_SLT_dom_1"/>
</dbReference>
<evidence type="ECO:0000256" key="4">
    <source>
        <dbReference type="SAM" id="MobiDB-lite"/>
    </source>
</evidence>
<feature type="compositionally biased region" description="Polar residues" evidence="4">
    <location>
        <begin position="99"/>
        <end position="114"/>
    </location>
</feature>
<evidence type="ECO:0000256" key="5">
    <source>
        <dbReference type="SAM" id="SignalP"/>
    </source>
</evidence>
<comment type="similarity">
    <text evidence="1">Belongs to the transglycosylase Slt family.</text>
</comment>
<feature type="region of interest" description="Disordered" evidence="4">
    <location>
        <begin position="60"/>
        <end position="114"/>
    </location>
</feature>
<dbReference type="PANTHER" id="PTHR37423">
    <property type="entry name" value="SOLUBLE LYTIC MUREIN TRANSGLYCOSYLASE-RELATED"/>
    <property type="match status" value="1"/>
</dbReference>
<dbReference type="EMBL" id="FOSK01000008">
    <property type="protein sequence ID" value="SFK69786.1"/>
    <property type="molecule type" value="Genomic_DNA"/>
</dbReference>
<keyword evidence="3 5" id="KW-0732">Signal</keyword>
<gene>
    <name evidence="7" type="ORF">SAMN04488518_10832</name>
</gene>
<reference evidence="7 8" key="1">
    <citation type="submission" date="2016-10" db="EMBL/GenBank/DDBJ databases">
        <authorList>
            <person name="Varghese N."/>
            <person name="Submissions S."/>
        </authorList>
    </citation>
    <scope>NUCLEOTIDE SEQUENCE [LARGE SCALE GENOMIC DNA]</scope>
    <source>
        <strain evidence="7 8">DSM 16392</strain>
    </source>
</reference>
<dbReference type="CDD" id="cd13401">
    <property type="entry name" value="Slt70-like"/>
    <property type="match status" value="1"/>
</dbReference>
<dbReference type="PANTHER" id="PTHR37423:SF2">
    <property type="entry name" value="MEMBRANE-BOUND LYTIC MUREIN TRANSGLYCOSYLASE C"/>
    <property type="match status" value="1"/>
</dbReference>
<dbReference type="Pfam" id="PF01464">
    <property type="entry name" value="SLT"/>
    <property type="match status" value="1"/>
</dbReference>
<dbReference type="InterPro" id="IPR023346">
    <property type="entry name" value="Lysozyme-like_dom_sf"/>
</dbReference>
<dbReference type="RefSeq" id="WP_093520810.1">
    <property type="nucleotide sequence ID" value="NZ_FOSK01000008.1"/>
</dbReference>
<evidence type="ECO:0000259" key="6">
    <source>
        <dbReference type="Pfam" id="PF01464"/>
    </source>
</evidence>
<evidence type="ECO:0000313" key="7">
    <source>
        <dbReference type="EMBL" id="SFK69786.1"/>
    </source>
</evidence>
<dbReference type="Gene3D" id="1.25.20.10">
    <property type="entry name" value="Bacterial muramidases"/>
    <property type="match status" value="1"/>
</dbReference>